<feature type="compositionally biased region" description="Low complexity" evidence="4">
    <location>
        <begin position="126"/>
        <end position="149"/>
    </location>
</feature>
<keyword evidence="2" id="KW-0597">Phosphoprotein</keyword>
<dbReference type="Proteomes" id="UP000887565">
    <property type="component" value="Unplaced"/>
</dbReference>
<organism evidence="5 6">
    <name type="scientific">Romanomermis culicivorax</name>
    <name type="common">Nematode worm</name>
    <dbReference type="NCBI Taxonomy" id="13658"/>
    <lineage>
        <taxon>Eukaryota</taxon>
        <taxon>Metazoa</taxon>
        <taxon>Ecdysozoa</taxon>
        <taxon>Nematoda</taxon>
        <taxon>Enoplea</taxon>
        <taxon>Dorylaimia</taxon>
        <taxon>Mermithida</taxon>
        <taxon>Mermithoidea</taxon>
        <taxon>Mermithidae</taxon>
        <taxon>Romanomermis</taxon>
    </lineage>
</organism>
<evidence type="ECO:0000256" key="1">
    <source>
        <dbReference type="ARBA" id="ARBA00006788"/>
    </source>
</evidence>
<feature type="region of interest" description="Disordered" evidence="4">
    <location>
        <begin position="89"/>
        <end position="149"/>
    </location>
</feature>
<comment type="similarity">
    <text evidence="1">Belongs to the zygin family.</text>
</comment>
<evidence type="ECO:0000313" key="6">
    <source>
        <dbReference type="WBParaSite" id="nRc.2.0.1.t46774-RA"/>
    </source>
</evidence>
<feature type="compositionally biased region" description="Low complexity" evidence="4">
    <location>
        <begin position="439"/>
        <end position="451"/>
    </location>
</feature>
<dbReference type="WBParaSite" id="nRc.2.0.1.t46774-RA">
    <property type="protein sequence ID" value="nRc.2.0.1.t46774-RA"/>
    <property type="gene ID" value="nRc.2.0.1.g46774"/>
</dbReference>
<reference evidence="6" key="1">
    <citation type="submission" date="2022-11" db="UniProtKB">
        <authorList>
            <consortium name="WormBaseParasite"/>
        </authorList>
    </citation>
    <scope>IDENTIFICATION</scope>
</reference>
<dbReference type="AlphaFoldDB" id="A0A915L6X4"/>
<evidence type="ECO:0000256" key="4">
    <source>
        <dbReference type="SAM" id="MobiDB-lite"/>
    </source>
</evidence>
<evidence type="ECO:0000256" key="2">
    <source>
        <dbReference type="ARBA" id="ARBA00022553"/>
    </source>
</evidence>
<proteinExistence type="inferred from homology"/>
<name>A0A915L6X4_ROMCU</name>
<dbReference type="PANTHER" id="PTHR12394:SF12">
    <property type="entry name" value="LD08195P"/>
    <property type="match status" value="1"/>
</dbReference>
<keyword evidence="5" id="KW-1185">Reference proteome</keyword>
<dbReference type="GO" id="GO:0005737">
    <property type="term" value="C:cytoplasm"/>
    <property type="evidence" value="ECO:0007669"/>
    <property type="project" value="TreeGrafter"/>
</dbReference>
<sequence length="467" mass="51741">MINMNAEKQTKTERLRVIGLLLFSKMKNIDLEVRVPLAVLDDEIFLDNLLGVHSNSRTIAEDCSSSCTPNFKAINDLLIDLDSENNNKLPTSIQNSHDSSSFSPSDLSDHWSNAPGDCDSKNRIRNNASAAAANNSDDSSSSTSSLANDETLSGSLEDLVGHFEEKLANCLKNFTQTTENLAPVQIRSQEEIMSESQIWLTLTGNFGNILPIDWSKSYARKLQLPTIKVETNKEADSVYNSYCLELPDDEALSDAMDLHSMVSRHDDWEPPPQSAEEVIEEIDEIIMQQSMNSSGFNDSDCVMDMSLDSSACSALKSPSSYLNQYGFNANGHANGLASSGVANGQNGQAYYDLEDRLREARSTTSKIEILCNMSYKQLAALKLEFESLVDALNENLVQELANRDELECDKEAKNTFISLLLNIQSKRRQFQGAAKKQRNSSSNSHNSNGKNLQNSTHLPQVRKDITL</sequence>
<accession>A0A915L6X4</accession>
<evidence type="ECO:0000256" key="3">
    <source>
        <dbReference type="ARBA" id="ARBA00023054"/>
    </source>
</evidence>
<dbReference type="InterPro" id="IPR011680">
    <property type="entry name" value="FEZ"/>
</dbReference>
<feature type="compositionally biased region" description="Low complexity" evidence="4">
    <location>
        <begin position="96"/>
        <end position="112"/>
    </location>
</feature>
<protein>
    <submittedName>
        <fullName evidence="6">Fasciculation and elongation protein zeta-2</fullName>
    </submittedName>
</protein>
<dbReference type="Pfam" id="PF07763">
    <property type="entry name" value="FEZ"/>
    <property type="match status" value="1"/>
</dbReference>
<dbReference type="PANTHER" id="PTHR12394">
    <property type="entry name" value="ZYGIN"/>
    <property type="match status" value="1"/>
</dbReference>
<evidence type="ECO:0000313" key="5">
    <source>
        <dbReference type="Proteomes" id="UP000887565"/>
    </source>
</evidence>
<keyword evidence="3" id="KW-0175">Coiled coil</keyword>
<feature type="region of interest" description="Disordered" evidence="4">
    <location>
        <begin position="431"/>
        <end position="467"/>
    </location>
</feature>
<dbReference type="GO" id="GO:0030424">
    <property type="term" value="C:axon"/>
    <property type="evidence" value="ECO:0007669"/>
    <property type="project" value="TreeGrafter"/>
</dbReference>